<gene>
    <name evidence="1" type="ORF">COHA_007369</name>
</gene>
<evidence type="ECO:0000313" key="1">
    <source>
        <dbReference type="EMBL" id="KAI7838869.1"/>
    </source>
</evidence>
<organism evidence="1 2">
    <name type="scientific">Chlorella ohadii</name>
    <dbReference type="NCBI Taxonomy" id="2649997"/>
    <lineage>
        <taxon>Eukaryota</taxon>
        <taxon>Viridiplantae</taxon>
        <taxon>Chlorophyta</taxon>
        <taxon>core chlorophytes</taxon>
        <taxon>Trebouxiophyceae</taxon>
        <taxon>Chlorellales</taxon>
        <taxon>Chlorellaceae</taxon>
        <taxon>Chlorella clade</taxon>
        <taxon>Chlorella</taxon>
    </lineage>
</organism>
<protein>
    <recommendedName>
        <fullName evidence="3">Chromo domain-containing protein</fullName>
    </recommendedName>
</protein>
<comment type="caution">
    <text evidence="1">The sequence shown here is derived from an EMBL/GenBank/DDBJ whole genome shotgun (WGS) entry which is preliminary data.</text>
</comment>
<name>A0AAD5DLY7_9CHLO</name>
<keyword evidence="2" id="KW-1185">Reference proteome</keyword>
<evidence type="ECO:0000313" key="2">
    <source>
        <dbReference type="Proteomes" id="UP001205105"/>
    </source>
</evidence>
<dbReference type="EMBL" id="JADXDR010000116">
    <property type="protein sequence ID" value="KAI7838869.1"/>
    <property type="molecule type" value="Genomic_DNA"/>
</dbReference>
<dbReference type="AlphaFoldDB" id="A0AAD5DLY7"/>
<dbReference type="Proteomes" id="UP001205105">
    <property type="component" value="Unassembled WGS sequence"/>
</dbReference>
<accession>A0AAD5DLY7</accession>
<sequence length="234" mass="24247">MADGQAPGPDGGQQGGQQAGDFAAALAALQAAAASVQASVRAAEAVKAALQPMVGALELAHERRRSEGGESAGVQSPGELLLRSVENLERQLPQEGEATAAVEQASRPTGGRASVEGLRLASNAASPAVAAAVAAGVAEAQRNWRYEDEQAYNAWAAAHPAEASIDAVWEPADVVATGTGSQGPVYLVSWKGWESEAAVRSWHTADDLRRYNWRPALLERRAAGKPHRGVVAGM</sequence>
<reference evidence="1" key="1">
    <citation type="submission" date="2020-11" db="EMBL/GenBank/DDBJ databases">
        <title>Chlorella ohadii genome sequencing and assembly.</title>
        <authorList>
            <person name="Murik O."/>
            <person name="Treves H."/>
            <person name="Kedem I."/>
            <person name="Shotland Y."/>
            <person name="Kaplan A."/>
        </authorList>
    </citation>
    <scope>NUCLEOTIDE SEQUENCE</scope>
    <source>
        <strain evidence="1">1</strain>
    </source>
</reference>
<proteinExistence type="predicted"/>
<evidence type="ECO:0008006" key="3">
    <source>
        <dbReference type="Google" id="ProtNLM"/>
    </source>
</evidence>